<gene>
    <name evidence="1" type="ORF">RHMOL_Rhmol11G0052900</name>
</gene>
<protein>
    <submittedName>
        <fullName evidence="1">Uncharacterized protein</fullName>
    </submittedName>
</protein>
<name>A0ACC0LP95_RHOML</name>
<evidence type="ECO:0000313" key="2">
    <source>
        <dbReference type="Proteomes" id="UP001062846"/>
    </source>
</evidence>
<proteinExistence type="predicted"/>
<organism evidence="1 2">
    <name type="scientific">Rhododendron molle</name>
    <name type="common">Chinese azalea</name>
    <name type="synonym">Azalea mollis</name>
    <dbReference type="NCBI Taxonomy" id="49168"/>
    <lineage>
        <taxon>Eukaryota</taxon>
        <taxon>Viridiplantae</taxon>
        <taxon>Streptophyta</taxon>
        <taxon>Embryophyta</taxon>
        <taxon>Tracheophyta</taxon>
        <taxon>Spermatophyta</taxon>
        <taxon>Magnoliopsida</taxon>
        <taxon>eudicotyledons</taxon>
        <taxon>Gunneridae</taxon>
        <taxon>Pentapetalae</taxon>
        <taxon>asterids</taxon>
        <taxon>Ericales</taxon>
        <taxon>Ericaceae</taxon>
        <taxon>Ericoideae</taxon>
        <taxon>Rhodoreae</taxon>
        <taxon>Rhododendron</taxon>
    </lineage>
</organism>
<comment type="caution">
    <text evidence="1">The sequence shown here is derived from an EMBL/GenBank/DDBJ whole genome shotgun (WGS) entry which is preliminary data.</text>
</comment>
<evidence type="ECO:0000313" key="1">
    <source>
        <dbReference type="EMBL" id="KAI8530371.1"/>
    </source>
</evidence>
<sequence>MPKRVQELVNAAEFGLFILTLSATKSDHAVMTTLAERWQDTSNTFHFPIGEMTVTSLDFAVITGLRVEGESIPFDSGLQRDASVLRWFLGEVPEKGEEMVWYDQFWRYLRGRIPTTEQEEEKMARAYLLYLFGATLYPTSAPRYTCPTCQPFATFARHLSMTGEEQLWGHVMCSWQSSPAGRKGLLATGGYGRKASKGSLLAFRAYLDELSSIQVEWDPWSSVEAEPEYIARSRVVIASRVLLELAFGWQWYLGDRVT</sequence>
<dbReference type="Proteomes" id="UP001062846">
    <property type="component" value="Chromosome 11"/>
</dbReference>
<keyword evidence="2" id="KW-1185">Reference proteome</keyword>
<accession>A0ACC0LP95</accession>
<reference evidence="1" key="1">
    <citation type="submission" date="2022-02" db="EMBL/GenBank/DDBJ databases">
        <title>Plant Genome Project.</title>
        <authorList>
            <person name="Zhang R.-G."/>
        </authorList>
    </citation>
    <scope>NUCLEOTIDE SEQUENCE</scope>
    <source>
        <strain evidence="1">AT1</strain>
    </source>
</reference>
<dbReference type="EMBL" id="CM046398">
    <property type="protein sequence ID" value="KAI8530371.1"/>
    <property type="molecule type" value="Genomic_DNA"/>
</dbReference>